<sequence length="470" mass="56187">MFNSPIIYGRAGEPGYYDKINLRQKFQDSSDEKILKNHTDIRFQKYKLAREEQVNKRQSMLADLLECEMYLIEKECSDKLLNERLSTYQKRAIQAEELKKLVKIKESKLAEEKLNQHFLQSSDESRQHFMKYHQLEIVKDRNEMEKLKQLDALKEQSLQNLLNAQSSHLEEQLIKSEEASNQRNSRARLLAQENKAESNQKILRKQNEKLEEIKNDLEILANVEASKQKEQSPEEKAIQKQVERNTKMKEVQRYHENRRQEDAEEKQADAYCLSLLPEKSKDAERKRHKELRQEQINYLNYVNQIKKDEICEDKYHDQICLDIMNQNRQKLLKEKEKRDELKQKQVKEILEMQKSAIAERINKEKAEYLSKIQASKEIVEKQKQYEELIRQEEAKQRDKAIKYSNELLDQIKTTQIQRNEEANQILEEEKKLLRKAQENYQGRLNNLIKSSSFYQKLHPLRKAMGDSLMN</sequence>
<feature type="coiled-coil region" evidence="4">
    <location>
        <begin position="193"/>
        <end position="230"/>
    </location>
</feature>
<dbReference type="AlphaFoldDB" id="A0AA85K0K9"/>
<keyword evidence="3" id="KW-0966">Cell projection</keyword>
<evidence type="ECO:0000256" key="2">
    <source>
        <dbReference type="ARBA" id="ARBA00023069"/>
    </source>
</evidence>
<dbReference type="WBParaSite" id="TREG1_65520.1">
    <property type="protein sequence ID" value="TREG1_65520.1"/>
    <property type="gene ID" value="TREG1_65520"/>
</dbReference>
<organism evidence="5 6">
    <name type="scientific">Trichobilharzia regenti</name>
    <name type="common">Nasal bird schistosome</name>
    <dbReference type="NCBI Taxonomy" id="157069"/>
    <lineage>
        <taxon>Eukaryota</taxon>
        <taxon>Metazoa</taxon>
        <taxon>Spiralia</taxon>
        <taxon>Lophotrochozoa</taxon>
        <taxon>Platyhelminthes</taxon>
        <taxon>Trematoda</taxon>
        <taxon>Digenea</taxon>
        <taxon>Strigeidida</taxon>
        <taxon>Schistosomatoidea</taxon>
        <taxon>Schistosomatidae</taxon>
        <taxon>Trichobilharzia</taxon>
    </lineage>
</organism>
<name>A0AA85K0K9_TRIRE</name>
<dbReference type="Proteomes" id="UP000050795">
    <property type="component" value="Unassembled WGS sequence"/>
</dbReference>
<dbReference type="PANTHER" id="PTHR31183">
    <property type="entry name" value="TRICHOPLEIN KERATIN FILAMENT-BINDING PROTEIN FAMILY MEMBER"/>
    <property type="match status" value="1"/>
</dbReference>
<dbReference type="PANTHER" id="PTHR31183:SF1">
    <property type="entry name" value="CILIA- AND FLAGELLA-ASSOCIATED PROTEIN 53"/>
    <property type="match status" value="1"/>
</dbReference>
<keyword evidence="4" id="KW-0175">Coiled coil</keyword>
<accession>A0AA85K0K9</accession>
<dbReference type="InterPro" id="IPR043596">
    <property type="entry name" value="CFAP53/TCHP"/>
</dbReference>
<comment type="subcellular location">
    <subcellularLocation>
        <location evidence="1">Cell projection</location>
        <location evidence="1">Cilium</location>
    </subcellularLocation>
</comment>
<reference evidence="5" key="1">
    <citation type="submission" date="2022-06" db="EMBL/GenBank/DDBJ databases">
        <authorList>
            <person name="Berger JAMES D."/>
            <person name="Berger JAMES D."/>
        </authorList>
    </citation>
    <scope>NUCLEOTIDE SEQUENCE [LARGE SCALE GENOMIC DNA]</scope>
</reference>
<evidence type="ECO:0008006" key="7">
    <source>
        <dbReference type="Google" id="ProtNLM"/>
    </source>
</evidence>
<protein>
    <recommendedName>
        <fullName evidence="7">Trichohyalin-plectin-homology domain-containing protein</fullName>
    </recommendedName>
</protein>
<dbReference type="GO" id="GO:0005929">
    <property type="term" value="C:cilium"/>
    <property type="evidence" value="ECO:0007669"/>
    <property type="project" value="UniProtKB-SubCell"/>
</dbReference>
<proteinExistence type="predicted"/>
<evidence type="ECO:0000313" key="5">
    <source>
        <dbReference type="Proteomes" id="UP000050795"/>
    </source>
</evidence>
<evidence type="ECO:0000313" key="6">
    <source>
        <dbReference type="WBParaSite" id="TREG1_65520.1"/>
    </source>
</evidence>
<keyword evidence="2" id="KW-0969">Cilium</keyword>
<evidence type="ECO:0000256" key="1">
    <source>
        <dbReference type="ARBA" id="ARBA00004138"/>
    </source>
</evidence>
<feature type="coiled-coil region" evidence="4">
    <location>
        <begin position="324"/>
        <end position="446"/>
    </location>
</feature>
<reference evidence="6" key="2">
    <citation type="submission" date="2023-11" db="UniProtKB">
        <authorList>
            <consortium name="WormBaseParasite"/>
        </authorList>
    </citation>
    <scope>IDENTIFICATION</scope>
</reference>
<evidence type="ECO:0000256" key="3">
    <source>
        <dbReference type="ARBA" id="ARBA00023273"/>
    </source>
</evidence>
<keyword evidence="5" id="KW-1185">Reference proteome</keyword>
<evidence type="ECO:0000256" key="4">
    <source>
        <dbReference type="SAM" id="Coils"/>
    </source>
</evidence>